<dbReference type="PANTHER" id="PTHR12726:SF0">
    <property type="entry name" value="CERAMIDE GLUCOSYLTRANSFERASE"/>
    <property type="match status" value="1"/>
</dbReference>
<evidence type="ECO:0000256" key="4">
    <source>
        <dbReference type="ARBA" id="ARBA00006739"/>
    </source>
</evidence>
<keyword evidence="8" id="KW-0808">Transferase</keyword>
<dbReference type="GO" id="GO:0006679">
    <property type="term" value="P:glucosylceramide biosynthetic process"/>
    <property type="evidence" value="ECO:0007669"/>
    <property type="project" value="TreeGrafter"/>
</dbReference>
<organism evidence="17 18">
    <name type="scientific">Candida metapsilosis</name>
    <dbReference type="NCBI Taxonomy" id="273372"/>
    <lineage>
        <taxon>Eukaryota</taxon>
        <taxon>Fungi</taxon>
        <taxon>Dikarya</taxon>
        <taxon>Ascomycota</taxon>
        <taxon>Saccharomycotina</taxon>
        <taxon>Pichiomycetes</taxon>
        <taxon>Debaryomycetaceae</taxon>
        <taxon>Candida/Lodderomyces clade</taxon>
        <taxon>Candida</taxon>
    </lineage>
</organism>
<dbReference type="InterPro" id="IPR025993">
    <property type="entry name" value="Ceramide_glucosylTrfase"/>
</dbReference>
<comment type="subcellular location">
    <subcellularLocation>
        <location evidence="1">Membrane</location>
        <topology evidence="1">Multi-pass membrane protein</topology>
    </subcellularLocation>
</comment>
<comment type="pathway">
    <text evidence="3">Sphingolipid metabolism.</text>
</comment>
<comment type="caution">
    <text evidence="17">The sequence shown here is derived from an EMBL/GenBank/DDBJ whole genome shotgun (WGS) entry which is preliminary data.</text>
</comment>
<dbReference type="GO" id="GO:0016020">
    <property type="term" value="C:membrane"/>
    <property type="evidence" value="ECO:0007669"/>
    <property type="project" value="UniProtKB-SubCell"/>
</dbReference>
<protein>
    <recommendedName>
        <fullName evidence="6">Ceramide glucosyltransferase</fullName>
        <ecNumber evidence="5">2.4.1.80</ecNumber>
    </recommendedName>
    <alternativeName>
        <fullName evidence="13">Glucosylceramide synthase</fullName>
    </alternativeName>
    <alternativeName>
        <fullName evidence="14">UDP-glucose ceramide glucosyltransferase</fullName>
    </alternativeName>
    <alternativeName>
        <fullName evidence="12">UDP-glucose:N-acylsphingosine D-glucosyltransferase</fullName>
    </alternativeName>
</protein>
<evidence type="ECO:0000256" key="3">
    <source>
        <dbReference type="ARBA" id="ARBA00004991"/>
    </source>
</evidence>
<comment type="similarity">
    <text evidence="4">Belongs to the glycosyltransferase 2 family.</text>
</comment>
<dbReference type="GO" id="GO:0008120">
    <property type="term" value="F:ceramide glucosyltransferase activity"/>
    <property type="evidence" value="ECO:0007669"/>
    <property type="project" value="UniProtKB-EC"/>
</dbReference>
<keyword evidence="11 16" id="KW-0472">Membrane</keyword>
<dbReference type="InterPro" id="IPR029044">
    <property type="entry name" value="Nucleotide-diphossugar_trans"/>
</dbReference>
<evidence type="ECO:0000313" key="18">
    <source>
        <dbReference type="Proteomes" id="UP000669133"/>
    </source>
</evidence>
<dbReference type="RefSeq" id="XP_067548017.1">
    <property type="nucleotide sequence ID" value="XM_067692604.1"/>
</dbReference>
<sequence>MSEISRFRYAAAVFWFVWYIVICTVANSGFIEILLKFRHRTLLSSTTKPKRSRGYKKEAAKEIVNNEGLLTYEGVTIIRPIKGIDPELGSCLESSFVQNYPSDKIQLLFCIDDPNDPSIPIIKRLINKYPTIDAEILISQDFNPETKSSSEHYGPNPKVNNLAKGFLKAKYDILWVMDSNVWASSNILRNSVLTMNMNLNNGRKLGFKRPVKLVHHVPLAMCIDSDKTTVGDACVVDLEGSVTPNTSEDENSDFPAVHNSSLINRKPSPAQQPNAYQESGYTDQDENSRKLLGAKLDEMFLHSSHSKFYVALNNLSVAPCVNGKSNMYRKSDLDQAVKLIPYKNSAFFGDPNVKADAQYYTSLGSGHAIKFFARYIGEDNMIAIALWENCNGRTGLTGDVVVQPLTRHDNTVHDYMQRRTRWLRVRKYMVSLATCIEPTTESIVCGIYGTFAISTLFFNQWFSIKWFILHMSLWCLSDFIQYNVLINHVKSTKSANVTYLPRWMDDVHVVSSAREFFEWLQVWALREVLALPIWFSAMFGHEIDWRGRPFRIKNDLTAEEL</sequence>
<evidence type="ECO:0000256" key="11">
    <source>
        <dbReference type="ARBA" id="ARBA00023136"/>
    </source>
</evidence>
<dbReference type="GeneID" id="93652248"/>
<keyword evidence="18" id="KW-1185">Reference proteome</keyword>
<reference evidence="17 18" key="1">
    <citation type="submission" date="2020-12" db="EMBL/GenBank/DDBJ databases">
        <title>Effect of drift, selection, and recombination on the evolution of hybrid genomes in Candida yeast pathogens.</title>
        <authorList>
            <person name="Mixao V."/>
            <person name="Ksiezopolska E."/>
            <person name="Saus E."/>
            <person name="Boekhout T."/>
            <person name="Gacser A."/>
            <person name="Gabaldon T."/>
        </authorList>
    </citation>
    <scope>NUCLEOTIDE SEQUENCE [LARGE SCALE GENOMIC DNA]</scope>
    <source>
        <strain evidence="17 18">BP57</strain>
    </source>
</reference>
<dbReference type="PANTHER" id="PTHR12726">
    <property type="entry name" value="CERAMIDE GLUCOSYLTRANSFERASE"/>
    <property type="match status" value="1"/>
</dbReference>
<evidence type="ECO:0000256" key="15">
    <source>
        <dbReference type="SAM" id="MobiDB-lite"/>
    </source>
</evidence>
<evidence type="ECO:0000256" key="6">
    <source>
        <dbReference type="ARBA" id="ARBA00019988"/>
    </source>
</evidence>
<evidence type="ECO:0000256" key="5">
    <source>
        <dbReference type="ARBA" id="ARBA00012699"/>
    </source>
</evidence>
<evidence type="ECO:0000256" key="14">
    <source>
        <dbReference type="ARBA" id="ARBA00032575"/>
    </source>
</evidence>
<evidence type="ECO:0000256" key="1">
    <source>
        <dbReference type="ARBA" id="ARBA00004141"/>
    </source>
</evidence>
<evidence type="ECO:0000256" key="10">
    <source>
        <dbReference type="ARBA" id="ARBA00022989"/>
    </source>
</evidence>
<evidence type="ECO:0000256" key="13">
    <source>
        <dbReference type="ARBA" id="ARBA00031543"/>
    </source>
</evidence>
<evidence type="ECO:0000256" key="7">
    <source>
        <dbReference type="ARBA" id="ARBA00022676"/>
    </source>
</evidence>
<feature type="transmembrane region" description="Helical" evidence="16">
    <location>
        <begin position="12"/>
        <end position="35"/>
    </location>
</feature>
<evidence type="ECO:0000313" key="17">
    <source>
        <dbReference type="EMBL" id="KAG5418901.1"/>
    </source>
</evidence>
<accession>A0A8H7ZF84</accession>
<proteinExistence type="inferred from homology"/>
<dbReference type="SUPFAM" id="SSF53448">
    <property type="entry name" value="Nucleotide-diphospho-sugar transferases"/>
    <property type="match status" value="1"/>
</dbReference>
<evidence type="ECO:0000256" key="9">
    <source>
        <dbReference type="ARBA" id="ARBA00022692"/>
    </source>
</evidence>
<dbReference type="UniPathway" id="UPA00222"/>
<keyword evidence="7" id="KW-0328">Glycosyltransferase</keyword>
<evidence type="ECO:0000256" key="8">
    <source>
        <dbReference type="ARBA" id="ARBA00022679"/>
    </source>
</evidence>
<feature type="compositionally biased region" description="Polar residues" evidence="15">
    <location>
        <begin position="258"/>
        <end position="282"/>
    </location>
</feature>
<dbReference type="Gene3D" id="3.90.550.10">
    <property type="entry name" value="Spore Coat Polysaccharide Biosynthesis Protein SpsA, Chain A"/>
    <property type="match status" value="1"/>
</dbReference>
<comment type="pathway">
    <text evidence="2">Lipid metabolism; sphingolipid metabolism.</text>
</comment>
<dbReference type="EC" id="2.4.1.80" evidence="5"/>
<dbReference type="OrthoDB" id="1483400at2759"/>
<evidence type="ECO:0000256" key="2">
    <source>
        <dbReference type="ARBA" id="ARBA00004760"/>
    </source>
</evidence>
<dbReference type="Pfam" id="PF13506">
    <property type="entry name" value="Glyco_transf_21"/>
    <property type="match status" value="1"/>
</dbReference>
<dbReference type="Proteomes" id="UP000669133">
    <property type="component" value="Unassembled WGS sequence"/>
</dbReference>
<feature type="region of interest" description="Disordered" evidence="15">
    <location>
        <begin position="241"/>
        <end position="286"/>
    </location>
</feature>
<keyword evidence="10 16" id="KW-1133">Transmembrane helix</keyword>
<dbReference type="AlphaFoldDB" id="A0A8H7ZF84"/>
<name>A0A8H7ZF84_9ASCO</name>
<dbReference type="EMBL" id="JAEOAQ010000004">
    <property type="protein sequence ID" value="KAG5418901.1"/>
    <property type="molecule type" value="Genomic_DNA"/>
</dbReference>
<evidence type="ECO:0000256" key="12">
    <source>
        <dbReference type="ARBA" id="ARBA00031017"/>
    </source>
</evidence>
<evidence type="ECO:0000256" key="16">
    <source>
        <dbReference type="SAM" id="Phobius"/>
    </source>
</evidence>
<gene>
    <name evidence="17" type="ORF">I9W82_003619</name>
</gene>
<keyword evidence="9 16" id="KW-0812">Transmembrane</keyword>